<dbReference type="InterPro" id="IPR017871">
    <property type="entry name" value="ABC_transporter-like_CS"/>
</dbReference>
<evidence type="ECO:0000259" key="4">
    <source>
        <dbReference type="PROSITE" id="PS50893"/>
    </source>
</evidence>
<dbReference type="CDD" id="cd03301">
    <property type="entry name" value="ABC_MalK_N"/>
    <property type="match status" value="1"/>
</dbReference>
<dbReference type="InterPro" id="IPR003439">
    <property type="entry name" value="ABC_transporter-like_ATP-bd"/>
</dbReference>
<dbReference type="SUPFAM" id="SSF52540">
    <property type="entry name" value="P-loop containing nucleoside triphosphate hydrolases"/>
    <property type="match status" value="1"/>
</dbReference>
<dbReference type="EMBL" id="JPME01000023">
    <property type="protein sequence ID" value="KEZ88561.1"/>
    <property type="molecule type" value="Genomic_DNA"/>
</dbReference>
<keyword evidence="3 5" id="KW-0067">ATP-binding</keyword>
<proteinExistence type="predicted"/>
<dbReference type="InterPro" id="IPR012340">
    <property type="entry name" value="NA-bd_OB-fold"/>
</dbReference>
<dbReference type="STRING" id="29354.IO98_17985"/>
<feature type="domain" description="ABC transporter" evidence="4">
    <location>
        <begin position="4"/>
        <end position="235"/>
    </location>
</feature>
<keyword evidence="2" id="KW-0547">Nucleotide-binding</keyword>
<keyword evidence="6" id="KW-1185">Reference proteome</keyword>
<evidence type="ECO:0000256" key="3">
    <source>
        <dbReference type="ARBA" id="ARBA00022840"/>
    </source>
</evidence>
<evidence type="ECO:0000313" key="5">
    <source>
        <dbReference type="EMBL" id="KEZ88561.1"/>
    </source>
</evidence>
<dbReference type="Gene3D" id="2.40.50.100">
    <property type="match status" value="1"/>
</dbReference>
<dbReference type="PROSITE" id="PS50893">
    <property type="entry name" value="ABC_TRANSPORTER_2"/>
    <property type="match status" value="1"/>
</dbReference>
<dbReference type="GO" id="GO:0005524">
    <property type="term" value="F:ATP binding"/>
    <property type="evidence" value="ECO:0007669"/>
    <property type="project" value="UniProtKB-KW"/>
</dbReference>
<evidence type="ECO:0000313" key="6">
    <source>
        <dbReference type="Proteomes" id="UP000028525"/>
    </source>
</evidence>
<dbReference type="InterPro" id="IPR047641">
    <property type="entry name" value="ABC_transpr_MalK/UgpC-like"/>
</dbReference>
<evidence type="ECO:0000256" key="2">
    <source>
        <dbReference type="ARBA" id="ARBA00022741"/>
    </source>
</evidence>
<dbReference type="SUPFAM" id="SSF50331">
    <property type="entry name" value="MOP-like"/>
    <property type="match status" value="1"/>
</dbReference>
<name>A0A084JHX7_9FIRM</name>
<dbReference type="RefSeq" id="WP_038283434.1">
    <property type="nucleotide sequence ID" value="NZ_JPME01000023.1"/>
</dbReference>
<dbReference type="InterPro" id="IPR003593">
    <property type="entry name" value="AAA+_ATPase"/>
</dbReference>
<dbReference type="PANTHER" id="PTHR43875">
    <property type="entry name" value="MALTODEXTRIN IMPORT ATP-BINDING PROTEIN MSMX"/>
    <property type="match status" value="1"/>
</dbReference>
<dbReference type="PROSITE" id="PS00211">
    <property type="entry name" value="ABC_TRANSPORTER_1"/>
    <property type="match status" value="1"/>
</dbReference>
<dbReference type="Gene3D" id="3.40.50.300">
    <property type="entry name" value="P-loop containing nucleotide triphosphate hydrolases"/>
    <property type="match status" value="1"/>
</dbReference>
<dbReference type="FunFam" id="3.40.50.300:FF:000042">
    <property type="entry name" value="Maltose/maltodextrin ABC transporter, ATP-binding protein"/>
    <property type="match status" value="1"/>
</dbReference>
<dbReference type="InterPro" id="IPR040582">
    <property type="entry name" value="OB_MalK-like"/>
</dbReference>
<dbReference type="Proteomes" id="UP000028525">
    <property type="component" value="Unassembled WGS sequence"/>
</dbReference>
<dbReference type="Pfam" id="PF00005">
    <property type="entry name" value="ABC_tran"/>
    <property type="match status" value="1"/>
</dbReference>
<reference evidence="5 6" key="1">
    <citation type="submission" date="2014-07" db="EMBL/GenBank/DDBJ databases">
        <title>Draft genome of Clostridium celerecrescens 152B isolated from sediments associated with methane hydrate from Krishna Godavari basin.</title>
        <authorList>
            <person name="Honkalas V.S."/>
            <person name="Dabir A.P."/>
            <person name="Arora P."/>
            <person name="Dhakephalkar P.K."/>
        </authorList>
    </citation>
    <scope>NUCLEOTIDE SEQUENCE [LARGE SCALE GENOMIC DNA]</scope>
    <source>
        <strain evidence="5 6">152B</strain>
    </source>
</reference>
<organism evidence="5 6">
    <name type="scientific">Lacrimispora celerecrescens</name>
    <dbReference type="NCBI Taxonomy" id="29354"/>
    <lineage>
        <taxon>Bacteria</taxon>
        <taxon>Bacillati</taxon>
        <taxon>Bacillota</taxon>
        <taxon>Clostridia</taxon>
        <taxon>Lachnospirales</taxon>
        <taxon>Lachnospiraceae</taxon>
        <taxon>Lacrimispora</taxon>
    </lineage>
</organism>
<dbReference type="GO" id="GO:0008643">
    <property type="term" value="P:carbohydrate transport"/>
    <property type="evidence" value="ECO:0007669"/>
    <property type="project" value="InterPro"/>
</dbReference>
<dbReference type="Gene3D" id="2.40.50.140">
    <property type="entry name" value="Nucleic acid-binding proteins"/>
    <property type="match status" value="1"/>
</dbReference>
<dbReference type="GO" id="GO:0016887">
    <property type="term" value="F:ATP hydrolysis activity"/>
    <property type="evidence" value="ECO:0007669"/>
    <property type="project" value="InterPro"/>
</dbReference>
<evidence type="ECO:0000256" key="1">
    <source>
        <dbReference type="ARBA" id="ARBA00022448"/>
    </source>
</evidence>
<dbReference type="AlphaFoldDB" id="A0A084JHX7"/>
<dbReference type="SMART" id="SM00382">
    <property type="entry name" value="AAA"/>
    <property type="match status" value="1"/>
</dbReference>
<dbReference type="GO" id="GO:0055052">
    <property type="term" value="C:ATP-binding cassette (ABC) transporter complex, substrate-binding subunit-containing"/>
    <property type="evidence" value="ECO:0007669"/>
    <property type="project" value="TreeGrafter"/>
</dbReference>
<accession>A0A084JHX7</accession>
<dbReference type="PANTHER" id="PTHR43875:SF1">
    <property type="entry name" value="OSMOPROTECTIVE COMPOUNDS UPTAKE ATP-BINDING PROTEIN GGTA"/>
    <property type="match status" value="1"/>
</dbReference>
<comment type="caution">
    <text evidence="5">The sequence shown here is derived from an EMBL/GenBank/DDBJ whole genome shotgun (WGS) entry which is preliminary data.</text>
</comment>
<dbReference type="OrthoDB" id="9802264at2"/>
<sequence>MGKLLFKNISKSYANGFCAVNNFNLEIQDGEFIVLVGPSGCGKSTILRMIAGLEKISDGDLILDEKVINKCPPVERDIAVVFQDYALYGNMSVYDNVGMSMRVRHEKDTVIYDKVKEASGILGIGSLLKRLPGQLSGGQKQRVALARSVVRKPKVFLMDEPLSNLDAKLRTSTRAEIVKLQRELKVTTVYVTHDQTEAMTMADRMVVLKDGIIQQAGTPNEIYYEPCNLFVAGFIGAPQMNFIEGRVVGSRFVFGSHALYLPKKIADPLKQYSDRELILGIRPEQFSISNGEDINVIEGELENKEFLGNCYILYVRIGESVLACQIESMEDSFDEQVNIHFGMEHIYFFDKETTELLMHAKVGENDE</sequence>
<dbReference type="InterPro" id="IPR015855">
    <property type="entry name" value="ABC_transpr_MalK-like"/>
</dbReference>
<dbReference type="InterPro" id="IPR008995">
    <property type="entry name" value="Mo/tungstate-bd_C_term_dom"/>
</dbReference>
<gene>
    <name evidence="5" type="ORF">IO98_17985</name>
</gene>
<dbReference type="GO" id="GO:0140359">
    <property type="term" value="F:ABC-type transporter activity"/>
    <property type="evidence" value="ECO:0007669"/>
    <property type="project" value="InterPro"/>
</dbReference>
<dbReference type="InterPro" id="IPR027417">
    <property type="entry name" value="P-loop_NTPase"/>
</dbReference>
<dbReference type="Pfam" id="PF17912">
    <property type="entry name" value="OB_MalK"/>
    <property type="match status" value="1"/>
</dbReference>
<protein>
    <submittedName>
        <fullName evidence="5">Spermidine/putrescine ABC transporter ATP-binding protein</fullName>
    </submittedName>
</protein>
<keyword evidence="1" id="KW-0813">Transport</keyword>